<feature type="non-terminal residue" evidence="1">
    <location>
        <position position="1"/>
    </location>
</feature>
<accession>V6TDT4</accession>
<dbReference type="Proteomes" id="UP000018320">
    <property type="component" value="Unassembled WGS sequence"/>
</dbReference>
<dbReference type="VEuPathDB" id="GiardiaDB:GL50581_1057"/>
<dbReference type="AlphaFoldDB" id="V6TDT4"/>
<dbReference type="CDD" id="cd01427">
    <property type="entry name" value="HAD_like"/>
    <property type="match status" value="1"/>
</dbReference>
<name>V6TDT4_GIAIN</name>
<dbReference type="InterPro" id="IPR036412">
    <property type="entry name" value="HAD-like_sf"/>
</dbReference>
<reference evidence="1 2" key="2">
    <citation type="journal article" date="2013" name="Genome Biol. Evol.">
        <title>Genome sequencing of Giardia lamblia genotypes A2 and B isolates (DH and GS) and comparative analysis with the genomes of genotypes A1 and E (WB and Pig).</title>
        <authorList>
            <person name="Adam R.D."/>
            <person name="Dahlstrom E.W."/>
            <person name="Martens C.A."/>
            <person name="Bruno D.P."/>
            <person name="Barbian K.D."/>
            <person name="Ricklefs S.M."/>
            <person name="Hernandez M.M."/>
            <person name="Narla N.P."/>
            <person name="Patel R.B."/>
            <person name="Porcella S.F."/>
            <person name="Nash T.E."/>
        </authorList>
    </citation>
    <scope>NUCLEOTIDE SEQUENCE [LARGE SCALE GENOMIC DNA]</scope>
    <source>
        <strain evidence="1 2">DH</strain>
    </source>
</reference>
<evidence type="ECO:0000313" key="2">
    <source>
        <dbReference type="Proteomes" id="UP000018320"/>
    </source>
</evidence>
<dbReference type="PANTHER" id="PTHR43885:SF1">
    <property type="entry name" value="SUPERFAMILY HYDROLASE, PUTATIVE (AFU_ORTHOLOGUE AFUA_4G13290)-RELATED"/>
    <property type="match status" value="1"/>
</dbReference>
<evidence type="ECO:0000313" key="1">
    <source>
        <dbReference type="EMBL" id="ESU34985.1"/>
    </source>
</evidence>
<organism evidence="1 2">
    <name type="scientific">Giardia intestinalis</name>
    <name type="common">Giardia lamblia</name>
    <dbReference type="NCBI Taxonomy" id="5741"/>
    <lineage>
        <taxon>Eukaryota</taxon>
        <taxon>Metamonada</taxon>
        <taxon>Diplomonadida</taxon>
        <taxon>Hexamitidae</taxon>
        <taxon>Giardiinae</taxon>
        <taxon>Giardia</taxon>
    </lineage>
</organism>
<dbReference type="PANTHER" id="PTHR43885">
    <property type="entry name" value="HALOACID DEHALOGENASE-LIKE HYDROLASE"/>
    <property type="match status" value="1"/>
</dbReference>
<reference evidence="2" key="1">
    <citation type="submission" date="2012-02" db="EMBL/GenBank/DDBJ databases">
        <title>Genome sequencing of Giardia lamblia Genotypes A2 and B isolates (DH and GS) and comparative analysis with the genomes of Genotypes A1 and E (WB and Pig).</title>
        <authorList>
            <person name="Adam R."/>
            <person name="Dahlstrom E."/>
            <person name="Martens C."/>
            <person name="Bruno D."/>
            <person name="Barbian K."/>
            <person name="Porcella S.F."/>
            <person name="Nash T."/>
        </authorList>
    </citation>
    <scope>NUCLEOTIDE SEQUENCE</scope>
    <source>
        <strain evidence="2">DH</strain>
    </source>
</reference>
<evidence type="ECO:0008006" key="3">
    <source>
        <dbReference type="Google" id="ProtNLM"/>
    </source>
</evidence>
<protein>
    <recommendedName>
        <fullName evidence="3">Haloacid dehalogenase-like hydrolase</fullName>
    </recommendedName>
</protein>
<dbReference type="InterPro" id="IPR023214">
    <property type="entry name" value="HAD_sf"/>
</dbReference>
<proteinExistence type="predicted"/>
<sequence>VVEVALTKILMPAEDAKRTTQWCFFDVDGVLVHECGVAYAGYWLQLEALRTGAIPDNYIKFLEIPGDVKRQIDSLRPHVKGLHFRRKIEKIHACLAEAGESVVDPTVLDPVTLVKAVMEAQRAYIQHHFPPENYCVPGSEDLLRDLSKKFFICTLTANDFEQTSWILRYVGLDSYFTELLCYRAEAPGLQTKEDLLKDFQVRHPDVDFTQCIVLGDGVPDVHAGAAMGCFTIGICKDPDDFAKLAEANLLVNVGDYAIIPARLQAHRFIADSSGLTFTPRHCSKPCDPDADCTVEFSCQQKNAPQELSACVIWDIACNETETPLGSVRRSPEAAHTYRVQIPLGGAPRSAVTNVGMVVLRDGAAVVHRQLFRVAYVAESAVALQLL</sequence>
<gene>
    <name evidence="1" type="ORF">DHA2_152126</name>
</gene>
<dbReference type="Pfam" id="PF00702">
    <property type="entry name" value="Hydrolase"/>
    <property type="match status" value="1"/>
</dbReference>
<dbReference type="VEuPathDB" id="GiardiaDB:QR46_1025"/>
<dbReference type="VEuPathDB" id="GiardiaDB:GL50803_0029181"/>
<comment type="caution">
    <text evidence="1">The sequence shown here is derived from an EMBL/GenBank/DDBJ whole genome shotgun (WGS) entry which is preliminary data.</text>
</comment>
<dbReference type="VEuPathDB" id="GiardiaDB:DHA2_152126"/>
<dbReference type="Gene3D" id="3.40.50.1000">
    <property type="entry name" value="HAD superfamily/HAD-like"/>
    <property type="match status" value="1"/>
</dbReference>
<dbReference type="EMBL" id="AHGT01000110">
    <property type="protein sequence ID" value="ESU34985.1"/>
    <property type="molecule type" value="Genomic_DNA"/>
</dbReference>
<dbReference type="SUPFAM" id="SSF56784">
    <property type="entry name" value="HAD-like"/>
    <property type="match status" value="1"/>
</dbReference>